<dbReference type="Proteomes" id="UP000660611">
    <property type="component" value="Unassembled WGS sequence"/>
</dbReference>
<proteinExistence type="predicted"/>
<evidence type="ECO:0000259" key="1">
    <source>
        <dbReference type="PROSITE" id="PS51186"/>
    </source>
</evidence>
<name>A0A919UB51_9ACTN</name>
<dbReference type="AlphaFoldDB" id="A0A919UB51"/>
<comment type="caution">
    <text evidence="2">The sequence shown here is derived from an EMBL/GenBank/DDBJ whole genome shotgun (WGS) entry which is preliminary data.</text>
</comment>
<evidence type="ECO:0000313" key="3">
    <source>
        <dbReference type="Proteomes" id="UP000660611"/>
    </source>
</evidence>
<dbReference type="Gene3D" id="3.40.630.30">
    <property type="match status" value="1"/>
</dbReference>
<organism evidence="2 3">
    <name type="scientific">Dactylosporangium siamense</name>
    <dbReference type="NCBI Taxonomy" id="685454"/>
    <lineage>
        <taxon>Bacteria</taxon>
        <taxon>Bacillati</taxon>
        <taxon>Actinomycetota</taxon>
        <taxon>Actinomycetes</taxon>
        <taxon>Micromonosporales</taxon>
        <taxon>Micromonosporaceae</taxon>
        <taxon>Dactylosporangium</taxon>
    </lineage>
</organism>
<dbReference type="Pfam" id="PF00583">
    <property type="entry name" value="Acetyltransf_1"/>
    <property type="match status" value="1"/>
</dbReference>
<sequence length="284" mass="27735">MVTMSDVRAALPGDLPAAVEVWHAANAARGLPPTASRLTRVREKLTAPDATVLVATLPRATPSPATLTPATGASTASGASAAAGASTASGASAAADAAAGASAGVSAAAGVSAGVPAAMVRPAAVASAVVAPDAVASDAVAPAVVGSDALASASLAPADLAPADLAAASDGFGDEVVGPEVVVGMALVEPGRADDGTGEPVPGYGHVSMVFVHPSYWSNGYGQQLLRAVNALGWTRTTLWTRQSNSRAQRLYAAAGYTPTGRVAHLHDGDAIIQLEHLTGASPA</sequence>
<protein>
    <recommendedName>
        <fullName evidence="1">N-acetyltransferase domain-containing protein</fullName>
    </recommendedName>
</protein>
<dbReference type="EMBL" id="BONQ01000035">
    <property type="protein sequence ID" value="GIG44308.1"/>
    <property type="molecule type" value="Genomic_DNA"/>
</dbReference>
<evidence type="ECO:0000313" key="2">
    <source>
        <dbReference type="EMBL" id="GIG44308.1"/>
    </source>
</evidence>
<accession>A0A919UB51</accession>
<dbReference type="PANTHER" id="PTHR43617">
    <property type="entry name" value="L-AMINO ACID N-ACETYLTRANSFERASE"/>
    <property type="match status" value="1"/>
</dbReference>
<dbReference type="PROSITE" id="PS51186">
    <property type="entry name" value="GNAT"/>
    <property type="match status" value="1"/>
</dbReference>
<dbReference type="InterPro" id="IPR016181">
    <property type="entry name" value="Acyl_CoA_acyltransferase"/>
</dbReference>
<dbReference type="PANTHER" id="PTHR43617:SF20">
    <property type="entry name" value="N-ALPHA-ACETYLTRANSFERASE RIMI"/>
    <property type="match status" value="1"/>
</dbReference>
<gene>
    <name evidence="2" type="ORF">Dsi01nite_023490</name>
</gene>
<reference evidence="2" key="1">
    <citation type="submission" date="2021-01" db="EMBL/GenBank/DDBJ databases">
        <title>Whole genome shotgun sequence of Dactylosporangium siamense NBRC 106093.</title>
        <authorList>
            <person name="Komaki H."/>
            <person name="Tamura T."/>
        </authorList>
    </citation>
    <scope>NUCLEOTIDE SEQUENCE</scope>
    <source>
        <strain evidence="2">NBRC 106093</strain>
    </source>
</reference>
<dbReference type="CDD" id="cd04301">
    <property type="entry name" value="NAT_SF"/>
    <property type="match status" value="1"/>
</dbReference>
<keyword evidence="3" id="KW-1185">Reference proteome</keyword>
<feature type="domain" description="N-acetyltransferase" evidence="1">
    <location>
        <begin position="138"/>
        <end position="276"/>
    </location>
</feature>
<dbReference type="InterPro" id="IPR000182">
    <property type="entry name" value="GNAT_dom"/>
</dbReference>
<dbReference type="SUPFAM" id="SSF55729">
    <property type="entry name" value="Acyl-CoA N-acyltransferases (Nat)"/>
    <property type="match status" value="1"/>
</dbReference>
<dbReference type="InterPro" id="IPR050276">
    <property type="entry name" value="MshD_Acetyltransferase"/>
</dbReference>
<dbReference type="GO" id="GO:0008999">
    <property type="term" value="F:protein-N-terminal-alanine acetyltransferase activity"/>
    <property type="evidence" value="ECO:0007669"/>
    <property type="project" value="TreeGrafter"/>
</dbReference>